<gene>
    <name evidence="1" type="ORF">TPC1_16992</name>
</gene>
<feature type="non-terminal residue" evidence="1">
    <location>
        <position position="70"/>
    </location>
</feature>
<sequence>MSKKDPNEIVEPLNVTLLECRLKTNFPPEVEEAMKEHMLWNYLNYDSPPDVKDLYYKRNKLHHNSMMVAQ</sequence>
<protein>
    <submittedName>
        <fullName evidence="1">Dynein heavy chain</fullName>
    </submittedName>
</protein>
<evidence type="ECO:0000313" key="1">
    <source>
        <dbReference type="EMBL" id="JAP91410.1"/>
    </source>
</evidence>
<dbReference type="AlphaFoldDB" id="A0A146K3C9"/>
<proteinExistence type="predicted"/>
<organism evidence="1">
    <name type="scientific">Trepomonas sp. PC1</name>
    <dbReference type="NCBI Taxonomy" id="1076344"/>
    <lineage>
        <taxon>Eukaryota</taxon>
        <taxon>Metamonada</taxon>
        <taxon>Diplomonadida</taxon>
        <taxon>Hexamitidae</taxon>
        <taxon>Hexamitinae</taxon>
        <taxon>Trepomonas</taxon>
    </lineage>
</organism>
<accession>A0A146K3C9</accession>
<reference evidence="1" key="1">
    <citation type="submission" date="2015-07" db="EMBL/GenBank/DDBJ databases">
        <title>Adaptation to a free-living lifestyle via gene acquisitions in the diplomonad Trepomonas sp. PC1.</title>
        <authorList>
            <person name="Xu F."/>
            <person name="Jerlstrom-Hultqvist J."/>
            <person name="Kolisko M."/>
            <person name="Simpson A.G.B."/>
            <person name="Roger A.J."/>
            <person name="Svard S.G."/>
            <person name="Andersson J.O."/>
        </authorList>
    </citation>
    <scope>NUCLEOTIDE SEQUENCE</scope>
    <source>
        <strain evidence="1">PC1</strain>
    </source>
</reference>
<dbReference type="EMBL" id="GDID01005196">
    <property type="protein sequence ID" value="JAP91410.1"/>
    <property type="molecule type" value="Transcribed_RNA"/>
</dbReference>
<name>A0A146K3C9_9EUKA</name>